<keyword evidence="5" id="KW-0326">Glycosidase</keyword>
<dbReference type="STRING" id="1122125.GCA_000423185_02628"/>
<dbReference type="EMBL" id="NHON01000095">
    <property type="protein sequence ID" value="OWJ62094.1"/>
    <property type="molecule type" value="Genomic_DNA"/>
</dbReference>
<organism evidence="7 8">
    <name type="scientific">Inquilinus limosus</name>
    <dbReference type="NCBI Taxonomy" id="171674"/>
    <lineage>
        <taxon>Bacteria</taxon>
        <taxon>Pseudomonadati</taxon>
        <taxon>Pseudomonadota</taxon>
        <taxon>Alphaproteobacteria</taxon>
        <taxon>Rhodospirillales</taxon>
        <taxon>Rhodospirillaceae</taxon>
        <taxon>Inquilinus</taxon>
    </lineage>
</organism>
<comment type="caution">
    <text evidence="7">The sequence shown here is derived from an EMBL/GenBank/DDBJ whole genome shotgun (WGS) entry which is preliminary data.</text>
</comment>
<evidence type="ECO:0000259" key="6">
    <source>
        <dbReference type="Pfam" id="PF00933"/>
    </source>
</evidence>
<sequence length="358" mass="38277">MAAAPTRIREGSHVTAANASRGGRPLALVLGIQRPTLSADELAFFREANPYGLFLGRRNMKDPDQLRALCAAFREAVGRPDAPVLTDQEGGRVSHLDSGAWPMFRSFRSFGRLAEKDMAAAKRAIRLSSVAMGRMMHEVGLNSACSPVLDLLMPGADLVIGERAFGGDPELVAALGREVVDGFLEVGLMPVMKHIPGHGRATEDSHKTRPVVTADAATLDATDFLPFARLRDTPWAMVSHVVYSAFDADRPASVSPVITQEVIRGRLGFEGVLISDCVFMNSLQGEVHDRVAQVLDGGCDIALHCHGELPEMQRAAARARPLDDAAVARLEAAERRLGAAPADVTALHAEVEALLAAA</sequence>
<keyword evidence="8" id="KW-1185">Reference proteome</keyword>
<comment type="similarity">
    <text evidence="2">Belongs to the glycosyl hydrolase 3 family.</text>
</comment>
<dbReference type="EC" id="3.2.1.52" evidence="3"/>
<feature type="domain" description="Glycoside hydrolase family 3 N-terminal" evidence="6">
    <location>
        <begin position="52"/>
        <end position="336"/>
    </location>
</feature>
<gene>
    <name evidence="7" type="ORF">BWR60_30225</name>
</gene>
<dbReference type="AlphaFoldDB" id="A0A211ZAC1"/>
<evidence type="ECO:0000256" key="5">
    <source>
        <dbReference type="ARBA" id="ARBA00023295"/>
    </source>
</evidence>
<dbReference type="PANTHER" id="PTHR30480">
    <property type="entry name" value="BETA-HEXOSAMINIDASE-RELATED"/>
    <property type="match status" value="1"/>
</dbReference>
<dbReference type="GO" id="GO:0009254">
    <property type="term" value="P:peptidoglycan turnover"/>
    <property type="evidence" value="ECO:0007669"/>
    <property type="project" value="TreeGrafter"/>
</dbReference>
<evidence type="ECO:0000256" key="2">
    <source>
        <dbReference type="ARBA" id="ARBA00005336"/>
    </source>
</evidence>
<name>A0A211ZAC1_9PROT</name>
<dbReference type="SUPFAM" id="SSF51445">
    <property type="entry name" value="(Trans)glycosidases"/>
    <property type="match status" value="1"/>
</dbReference>
<comment type="catalytic activity">
    <reaction evidence="1">
        <text>Hydrolysis of terminal non-reducing N-acetyl-D-hexosamine residues in N-acetyl-beta-D-hexosaminides.</text>
        <dbReference type="EC" id="3.2.1.52"/>
    </reaction>
</comment>
<dbReference type="GO" id="GO:0004563">
    <property type="term" value="F:beta-N-acetylhexosaminidase activity"/>
    <property type="evidence" value="ECO:0007669"/>
    <property type="project" value="UniProtKB-EC"/>
</dbReference>
<keyword evidence="4" id="KW-0378">Hydrolase</keyword>
<dbReference type="Pfam" id="PF00933">
    <property type="entry name" value="Glyco_hydro_3"/>
    <property type="match status" value="1"/>
</dbReference>
<reference evidence="8" key="1">
    <citation type="submission" date="2017-05" db="EMBL/GenBank/DDBJ databases">
        <authorList>
            <person name="Macchi M."/>
            <person name="Festa S."/>
            <person name="Coppotelli B.M."/>
            <person name="Morelli I.S."/>
        </authorList>
    </citation>
    <scope>NUCLEOTIDE SEQUENCE [LARGE SCALE GENOMIC DNA]</scope>
    <source>
        <strain evidence="8">I</strain>
    </source>
</reference>
<accession>A0A211ZAC1</accession>
<dbReference type="GO" id="GO:0005975">
    <property type="term" value="P:carbohydrate metabolic process"/>
    <property type="evidence" value="ECO:0007669"/>
    <property type="project" value="InterPro"/>
</dbReference>
<protein>
    <recommendedName>
        <fullName evidence="3">beta-N-acetylhexosaminidase</fullName>
        <ecNumber evidence="3">3.2.1.52</ecNumber>
    </recommendedName>
</protein>
<dbReference type="PANTHER" id="PTHR30480:SF13">
    <property type="entry name" value="BETA-HEXOSAMINIDASE"/>
    <property type="match status" value="1"/>
</dbReference>
<dbReference type="InterPro" id="IPR036962">
    <property type="entry name" value="Glyco_hydro_3_N_sf"/>
</dbReference>
<dbReference type="InterPro" id="IPR050226">
    <property type="entry name" value="NagZ_Beta-hexosaminidase"/>
</dbReference>
<dbReference type="Proteomes" id="UP000196655">
    <property type="component" value="Unassembled WGS sequence"/>
</dbReference>
<evidence type="ECO:0000256" key="3">
    <source>
        <dbReference type="ARBA" id="ARBA00012663"/>
    </source>
</evidence>
<proteinExistence type="inferred from homology"/>
<dbReference type="InterPro" id="IPR001764">
    <property type="entry name" value="Glyco_hydro_3_N"/>
</dbReference>
<evidence type="ECO:0000256" key="1">
    <source>
        <dbReference type="ARBA" id="ARBA00001231"/>
    </source>
</evidence>
<evidence type="ECO:0000313" key="7">
    <source>
        <dbReference type="EMBL" id="OWJ62094.1"/>
    </source>
</evidence>
<dbReference type="OrthoDB" id="9786661at2"/>
<evidence type="ECO:0000256" key="4">
    <source>
        <dbReference type="ARBA" id="ARBA00022801"/>
    </source>
</evidence>
<dbReference type="InterPro" id="IPR017853">
    <property type="entry name" value="GH"/>
</dbReference>
<evidence type="ECO:0000313" key="8">
    <source>
        <dbReference type="Proteomes" id="UP000196655"/>
    </source>
</evidence>
<dbReference type="Gene3D" id="3.20.20.300">
    <property type="entry name" value="Glycoside hydrolase, family 3, N-terminal domain"/>
    <property type="match status" value="1"/>
</dbReference>